<organism evidence="2 3">
    <name type="scientific">Papilio machaon</name>
    <name type="common">Old World swallowtail butterfly</name>
    <dbReference type="NCBI Taxonomy" id="76193"/>
    <lineage>
        <taxon>Eukaryota</taxon>
        <taxon>Metazoa</taxon>
        <taxon>Ecdysozoa</taxon>
        <taxon>Arthropoda</taxon>
        <taxon>Hexapoda</taxon>
        <taxon>Insecta</taxon>
        <taxon>Pterygota</taxon>
        <taxon>Neoptera</taxon>
        <taxon>Endopterygota</taxon>
        <taxon>Lepidoptera</taxon>
        <taxon>Glossata</taxon>
        <taxon>Ditrysia</taxon>
        <taxon>Papilionoidea</taxon>
        <taxon>Papilionidae</taxon>
        <taxon>Papilioninae</taxon>
        <taxon>Papilio</taxon>
    </lineage>
</organism>
<sequence>MKPIKMTHCPLKTPKKMSKKSNLEAAMSSGTSKASESTPLITKTNDSGEEIKKGSGLSVNQAALLVAGEMAGSGVLALPRALVKTERVVVSNEASK</sequence>
<dbReference type="AlphaFoldDB" id="A0A194QXW5"/>
<dbReference type="Proteomes" id="UP000053240">
    <property type="component" value="Unassembled WGS sequence"/>
</dbReference>
<protein>
    <submittedName>
        <fullName evidence="2">Uncharacterized protein</fullName>
    </submittedName>
</protein>
<name>A0A194QXW5_PAPMA</name>
<evidence type="ECO:0000313" key="3">
    <source>
        <dbReference type="Proteomes" id="UP000053240"/>
    </source>
</evidence>
<evidence type="ECO:0000256" key="1">
    <source>
        <dbReference type="SAM" id="MobiDB-lite"/>
    </source>
</evidence>
<proteinExistence type="predicted"/>
<accession>A0A194QXW5</accession>
<feature type="region of interest" description="Disordered" evidence="1">
    <location>
        <begin position="1"/>
        <end position="53"/>
    </location>
</feature>
<keyword evidence="3" id="KW-1185">Reference proteome</keyword>
<dbReference type="STRING" id="76193.A0A194QXW5"/>
<gene>
    <name evidence="2" type="ORF">RR48_08977</name>
</gene>
<feature type="compositionally biased region" description="Polar residues" evidence="1">
    <location>
        <begin position="28"/>
        <end position="45"/>
    </location>
</feature>
<reference evidence="2 3" key="1">
    <citation type="journal article" date="2015" name="Nat. Commun.">
        <title>Outbred genome sequencing and CRISPR/Cas9 gene editing in butterflies.</title>
        <authorList>
            <person name="Li X."/>
            <person name="Fan D."/>
            <person name="Zhang W."/>
            <person name="Liu G."/>
            <person name="Zhang L."/>
            <person name="Zhao L."/>
            <person name="Fang X."/>
            <person name="Chen L."/>
            <person name="Dong Y."/>
            <person name="Chen Y."/>
            <person name="Ding Y."/>
            <person name="Zhao R."/>
            <person name="Feng M."/>
            <person name="Zhu Y."/>
            <person name="Feng Y."/>
            <person name="Jiang X."/>
            <person name="Zhu D."/>
            <person name="Xiang H."/>
            <person name="Feng X."/>
            <person name="Li S."/>
            <person name="Wang J."/>
            <person name="Zhang G."/>
            <person name="Kronforst M.R."/>
            <person name="Wang W."/>
        </authorList>
    </citation>
    <scope>NUCLEOTIDE SEQUENCE [LARGE SCALE GENOMIC DNA]</scope>
    <source>
        <strain evidence="2">Ya'a_city_454_Pm</strain>
        <tissue evidence="2">Whole body</tissue>
    </source>
</reference>
<dbReference type="InParanoid" id="A0A194QXW5"/>
<evidence type="ECO:0000313" key="2">
    <source>
        <dbReference type="EMBL" id="KPJ10317.1"/>
    </source>
</evidence>
<dbReference type="EMBL" id="KQ460953">
    <property type="protein sequence ID" value="KPJ10317.1"/>
    <property type="molecule type" value="Genomic_DNA"/>
</dbReference>